<keyword evidence="1" id="KW-1133">Transmembrane helix</keyword>
<dbReference type="Proteomes" id="UP000198878">
    <property type="component" value="Unassembled WGS sequence"/>
</dbReference>
<dbReference type="EMBL" id="FNUJ01000014">
    <property type="protein sequence ID" value="SEF37516.1"/>
    <property type="molecule type" value="Genomic_DNA"/>
</dbReference>
<sequence>MSKSVSIAFTGFSAAVLIALGVVSIIWRNPVSIIMTVLFVIPFVISVITIKRNWAKLE</sequence>
<protein>
    <submittedName>
        <fullName evidence="2">Uncharacterized protein</fullName>
    </submittedName>
</protein>
<gene>
    <name evidence="2" type="ORF">SAMN05421837_11476</name>
</gene>
<organism evidence="2 3">
    <name type="scientific">Amycolatopsis pretoriensis</name>
    <dbReference type="NCBI Taxonomy" id="218821"/>
    <lineage>
        <taxon>Bacteria</taxon>
        <taxon>Bacillati</taxon>
        <taxon>Actinomycetota</taxon>
        <taxon>Actinomycetes</taxon>
        <taxon>Pseudonocardiales</taxon>
        <taxon>Pseudonocardiaceae</taxon>
        <taxon>Amycolatopsis</taxon>
    </lineage>
</organism>
<evidence type="ECO:0000256" key="1">
    <source>
        <dbReference type="SAM" id="Phobius"/>
    </source>
</evidence>
<evidence type="ECO:0000313" key="3">
    <source>
        <dbReference type="Proteomes" id="UP000198878"/>
    </source>
</evidence>
<feature type="transmembrane region" description="Helical" evidence="1">
    <location>
        <begin position="7"/>
        <end position="27"/>
    </location>
</feature>
<evidence type="ECO:0000313" key="2">
    <source>
        <dbReference type="EMBL" id="SEF37516.1"/>
    </source>
</evidence>
<proteinExistence type="predicted"/>
<dbReference type="RefSeq" id="WP_158104176.1">
    <property type="nucleotide sequence ID" value="NZ_FNUJ01000014.1"/>
</dbReference>
<name>A0A1H5RGL4_9PSEU</name>
<reference evidence="3" key="1">
    <citation type="submission" date="2016-10" db="EMBL/GenBank/DDBJ databases">
        <authorList>
            <person name="Varghese N."/>
            <person name="Submissions S."/>
        </authorList>
    </citation>
    <scope>NUCLEOTIDE SEQUENCE [LARGE SCALE GENOMIC DNA]</scope>
    <source>
        <strain evidence="3">DSM 44654</strain>
    </source>
</reference>
<dbReference type="AlphaFoldDB" id="A0A1H5RGL4"/>
<keyword evidence="1" id="KW-0812">Transmembrane</keyword>
<keyword evidence="3" id="KW-1185">Reference proteome</keyword>
<keyword evidence="1" id="KW-0472">Membrane</keyword>
<accession>A0A1H5RGL4</accession>
<feature type="transmembrane region" description="Helical" evidence="1">
    <location>
        <begin position="33"/>
        <end position="50"/>
    </location>
</feature>